<dbReference type="AlphaFoldDB" id="A0A1M6HIW9"/>
<dbReference type="OrthoDB" id="1160938at2"/>
<dbReference type="EMBL" id="FQYP01000006">
    <property type="protein sequence ID" value="SHJ22128.1"/>
    <property type="molecule type" value="Genomic_DNA"/>
</dbReference>
<gene>
    <name evidence="1" type="ORF">SAMN04488508_106305</name>
</gene>
<dbReference type="Proteomes" id="UP000184432">
    <property type="component" value="Unassembled WGS sequence"/>
</dbReference>
<reference evidence="2" key="1">
    <citation type="submission" date="2016-11" db="EMBL/GenBank/DDBJ databases">
        <authorList>
            <person name="Varghese N."/>
            <person name="Submissions S."/>
        </authorList>
    </citation>
    <scope>NUCLEOTIDE SEQUENCE [LARGE SCALE GENOMIC DNA]</scope>
    <source>
        <strain evidence="2">DSM 22623</strain>
    </source>
</reference>
<dbReference type="STRING" id="570521.SAMN04488508_106305"/>
<organism evidence="1 2">
    <name type="scientific">Aquimarina spongiae</name>
    <dbReference type="NCBI Taxonomy" id="570521"/>
    <lineage>
        <taxon>Bacteria</taxon>
        <taxon>Pseudomonadati</taxon>
        <taxon>Bacteroidota</taxon>
        <taxon>Flavobacteriia</taxon>
        <taxon>Flavobacteriales</taxon>
        <taxon>Flavobacteriaceae</taxon>
        <taxon>Aquimarina</taxon>
    </lineage>
</organism>
<evidence type="ECO:0000313" key="1">
    <source>
        <dbReference type="EMBL" id="SHJ22128.1"/>
    </source>
</evidence>
<keyword evidence="2" id="KW-1185">Reference proteome</keyword>
<evidence type="ECO:0000313" key="2">
    <source>
        <dbReference type="Proteomes" id="UP000184432"/>
    </source>
</evidence>
<name>A0A1M6HIW9_9FLAO</name>
<sequence>MKKLTVMIMGVMLLLSGACEKETDYEPQNSITDSQVVVEEAVEGKYGGRYCVYFIEYGRWVASPFGFYCNKNLPGICSIQRFCFPEIIFDPCWLIPCWIEIFDPWDIYEKIDPREFESIRDKLELEIDPRIGSAPFALNEQIAGLQFYEQNELMEIRDKESGVFYLENDLKLDAETSRSLGLYGNTVKAGKYPVLVNPENETFNVILSVEKGFER</sequence>
<proteinExistence type="predicted"/>
<dbReference type="RefSeq" id="WP_073317301.1">
    <property type="nucleotide sequence ID" value="NZ_FQYP01000006.1"/>
</dbReference>
<protein>
    <submittedName>
        <fullName evidence="1">Uncharacterized protein</fullName>
    </submittedName>
</protein>
<accession>A0A1M6HIW9</accession>
<dbReference type="PROSITE" id="PS51257">
    <property type="entry name" value="PROKAR_LIPOPROTEIN"/>
    <property type="match status" value="1"/>
</dbReference>